<feature type="non-terminal residue" evidence="7">
    <location>
        <position position="1"/>
    </location>
</feature>
<evidence type="ECO:0000313" key="7">
    <source>
        <dbReference type="EMBL" id="JAC23198.1"/>
    </source>
</evidence>
<dbReference type="AlphaFoldDB" id="A0A023FR57"/>
<protein>
    <submittedName>
        <fullName evidence="7">Putative cystatin</fullName>
    </submittedName>
</protein>
<dbReference type="GO" id="GO:0004869">
    <property type="term" value="F:cysteine-type endopeptidase inhibitor activity"/>
    <property type="evidence" value="ECO:0007669"/>
    <property type="project" value="UniProtKB-KW"/>
</dbReference>
<dbReference type="EMBL" id="GBBK01001284">
    <property type="protein sequence ID" value="JAC23198.1"/>
    <property type="molecule type" value="mRNA"/>
</dbReference>
<dbReference type="PANTHER" id="PTHR46186">
    <property type="entry name" value="CYSTATIN"/>
    <property type="match status" value="1"/>
</dbReference>
<dbReference type="PANTHER" id="PTHR46186:SF2">
    <property type="entry name" value="CYSTATIN"/>
    <property type="match status" value="1"/>
</dbReference>
<dbReference type="InterPro" id="IPR046350">
    <property type="entry name" value="Cystatin_sf"/>
</dbReference>
<evidence type="ECO:0000256" key="2">
    <source>
        <dbReference type="ARBA" id="ARBA00009403"/>
    </source>
</evidence>
<dbReference type="SUPFAM" id="SSF54403">
    <property type="entry name" value="Cystatin/monellin"/>
    <property type="match status" value="1"/>
</dbReference>
<sequence>DEHDEDDVDLFLVIVLTVTQGHCSRLLGGWRIHDPYGSHKYAQLAHFALTGKRNAGGIPGIAIRLHHVASQVVSGVKYSLSFDLVPLSCTGHKSQHLHNHSKRGRYDSMFCIMAEAMNSCTATVHEVPWTQFTSVEDMKCLQ</sequence>
<dbReference type="GO" id="GO:0031982">
    <property type="term" value="C:vesicle"/>
    <property type="evidence" value="ECO:0007669"/>
    <property type="project" value="TreeGrafter"/>
</dbReference>
<evidence type="ECO:0000256" key="6">
    <source>
        <dbReference type="ARBA" id="ARBA00022729"/>
    </source>
</evidence>
<dbReference type="Gene3D" id="3.10.450.10">
    <property type="match status" value="1"/>
</dbReference>
<keyword evidence="3" id="KW-0964">Secreted</keyword>
<evidence type="ECO:0000256" key="5">
    <source>
        <dbReference type="ARBA" id="ARBA00022704"/>
    </source>
</evidence>
<dbReference type="CDD" id="cd00042">
    <property type="entry name" value="CY"/>
    <property type="match status" value="1"/>
</dbReference>
<accession>A0A023FR57</accession>
<keyword evidence="5" id="KW-0789">Thiol protease inhibitor</keyword>
<reference evidence="7" key="1">
    <citation type="submission" date="2014-03" db="EMBL/GenBank/DDBJ databases">
        <title>The sialotranscriptome of Amblyomma triste, Amblyomma parvum and Amblyomma cajennense ticks, uncovered by 454-based RNA-seq.</title>
        <authorList>
            <person name="Garcia G.R."/>
            <person name="Gardinassi L.G."/>
            <person name="Ribeiro J.M."/>
            <person name="Anatriello E."/>
            <person name="Ferreira B.R."/>
            <person name="Moreira H.N."/>
            <person name="Mafra C."/>
            <person name="Olegario M.M."/>
            <person name="Szabo P.J."/>
            <person name="Miranda-Santos I.K."/>
            <person name="Maruyama S.R."/>
        </authorList>
    </citation>
    <scope>NUCLEOTIDE SEQUENCE</scope>
    <source>
        <strain evidence="7">Uberlandia</strain>
        <tissue evidence="7">Salivary glands</tissue>
    </source>
</reference>
<evidence type="ECO:0000256" key="1">
    <source>
        <dbReference type="ARBA" id="ARBA00004613"/>
    </source>
</evidence>
<organism evidence="7">
    <name type="scientific">Amblyomma cajennense</name>
    <name type="common">Cayenne tick</name>
    <name type="synonym">Acarus cajennensis</name>
    <dbReference type="NCBI Taxonomy" id="34607"/>
    <lineage>
        <taxon>Eukaryota</taxon>
        <taxon>Metazoa</taxon>
        <taxon>Ecdysozoa</taxon>
        <taxon>Arthropoda</taxon>
        <taxon>Chelicerata</taxon>
        <taxon>Arachnida</taxon>
        <taxon>Acari</taxon>
        <taxon>Parasitiformes</taxon>
        <taxon>Ixodida</taxon>
        <taxon>Ixodoidea</taxon>
        <taxon>Ixodidae</taxon>
        <taxon>Amblyomminae</taxon>
        <taxon>Amblyomma</taxon>
    </lineage>
</organism>
<proteinExistence type="evidence at transcript level"/>
<evidence type="ECO:0000256" key="3">
    <source>
        <dbReference type="ARBA" id="ARBA00022525"/>
    </source>
</evidence>
<dbReference type="GO" id="GO:0005737">
    <property type="term" value="C:cytoplasm"/>
    <property type="evidence" value="ECO:0007669"/>
    <property type="project" value="TreeGrafter"/>
</dbReference>
<keyword evidence="6" id="KW-0732">Signal</keyword>
<comment type="similarity">
    <text evidence="2">Belongs to the cystatin family.</text>
</comment>
<comment type="subcellular location">
    <subcellularLocation>
        <location evidence="1">Secreted</location>
    </subcellularLocation>
</comment>
<dbReference type="InterPro" id="IPR000010">
    <property type="entry name" value="Cystatin_dom"/>
</dbReference>
<name>A0A023FR57_AMBCJ</name>
<evidence type="ECO:0000256" key="4">
    <source>
        <dbReference type="ARBA" id="ARBA00022690"/>
    </source>
</evidence>
<dbReference type="GO" id="GO:0005615">
    <property type="term" value="C:extracellular space"/>
    <property type="evidence" value="ECO:0007669"/>
    <property type="project" value="TreeGrafter"/>
</dbReference>
<keyword evidence="4" id="KW-0646">Protease inhibitor</keyword>